<evidence type="ECO:0000313" key="3">
    <source>
        <dbReference type="EMBL" id="CUN48941.1"/>
    </source>
</evidence>
<protein>
    <submittedName>
        <fullName evidence="3">Uncharacterized protein</fullName>
    </submittedName>
</protein>
<accession>A0A173XB16</accession>
<keyword evidence="2" id="KW-0472">Membrane</keyword>
<feature type="compositionally biased region" description="Gly residues" evidence="1">
    <location>
        <begin position="162"/>
        <end position="182"/>
    </location>
</feature>
<dbReference type="Proteomes" id="UP000095468">
    <property type="component" value="Unassembled WGS sequence"/>
</dbReference>
<proteinExistence type="predicted"/>
<sequence>MRPGGTQTKRGAAVRIRRRLGLAPRAYALLSCSLVLVIAGVSAYGMTVPSMMQAHAAREPRVGHEVKSDLGTTTGYAWASVVGHIVFGTDDADGAEAPDNEVTLANGKTIVLTNTKIIDRLSNNSVAATVNKVEQQKEQDAQQSGKPGSSDTSGSGSDSSSSGGGSGSGSSTGGPGNGGSTGGNTDNDANSGGLSAAEEESIHSWLVTKYNMLDGYVSRANDVVSTYNSTGDPRPCDSLVGEMFVIRAEFGRQTFSPRSRWYQQYANLWGCYTNLCQWVGHYGDDDVALGNFNNNVAALAL</sequence>
<keyword evidence="2" id="KW-0812">Transmembrane</keyword>
<feature type="compositionally biased region" description="Low complexity" evidence="1">
    <location>
        <begin position="144"/>
        <end position="161"/>
    </location>
</feature>
<keyword evidence="2" id="KW-1133">Transmembrane helix</keyword>
<reference evidence="3 4" key="1">
    <citation type="submission" date="2015-09" db="EMBL/GenBank/DDBJ databases">
        <authorList>
            <consortium name="Pathogen Informatics"/>
        </authorList>
    </citation>
    <scope>NUCLEOTIDE SEQUENCE [LARGE SCALE GENOMIC DNA]</scope>
    <source>
        <strain evidence="3 4">2789STDY5608823</strain>
    </source>
</reference>
<name>A0A173XB16_9ACTN</name>
<evidence type="ECO:0000313" key="4">
    <source>
        <dbReference type="Proteomes" id="UP000095468"/>
    </source>
</evidence>
<gene>
    <name evidence="3" type="ORF">ERS852381_00275</name>
</gene>
<feature type="region of interest" description="Disordered" evidence="1">
    <location>
        <begin position="133"/>
        <end position="196"/>
    </location>
</feature>
<evidence type="ECO:0000256" key="1">
    <source>
        <dbReference type="SAM" id="MobiDB-lite"/>
    </source>
</evidence>
<feature type="transmembrane region" description="Helical" evidence="2">
    <location>
        <begin position="26"/>
        <end position="46"/>
    </location>
</feature>
<organism evidence="3 4">
    <name type="scientific">Collinsella aerofaciens</name>
    <dbReference type="NCBI Taxonomy" id="74426"/>
    <lineage>
        <taxon>Bacteria</taxon>
        <taxon>Bacillati</taxon>
        <taxon>Actinomycetota</taxon>
        <taxon>Coriobacteriia</taxon>
        <taxon>Coriobacteriales</taxon>
        <taxon>Coriobacteriaceae</taxon>
        <taxon>Collinsella</taxon>
    </lineage>
</organism>
<evidence type="ECO:0000256" key="2">
    <source>
        <dbReference type="SAM" id="Phobius"/>
    </source>
</evidence>
<dbReference type="RefSeq" id="WP_055285294.1">
    <property type="nucleotide sequence ID" value="NZ_CAXSKK010000008.1"/>
</dbReference>
<dbReference type="AlphaFoldDB" id="A0A173XB16"/>
<dbReference type="EMBL" id="CYYP01000002">
    <property type="protein sequence ID" value="CUN48941.1"/>
    <property type="molecule type" value="Genomic_DNA"/>
</dbReference>